<reference evidence="9 10" key="1">
    <citation type="journal article" date="2021" name="BMC Genomics">
        <title>Datura genome reveals duplications of psychoactive alkaloid biosynthetic genes and high mutation rate following tissue culture.</title>
        <authorList>
            <person name="Rajewski A."/>
            <person name="Carter-House D."/>
            <person name="Stajich J."/>
            <person name="Litt A."/>
        </authorList>
    </citation>
    <scope>NUCLEOTIDE SEQUENCE [LARGE SCALE GENOMIC DNA]</scope>
    <source>
        <strain evidence="9">AR-01</strain>
    </source>
</reference>
<evidence type="ECO:0000256" key="6">
    <source>
        <dbReference type="ARBA" id="ARBA00023034"/>
    </source>
</evidence>
<evidence type="ECO:0000256" key="3">
    <source>
        <dbReference type="ARBA" id="ARBA00022679"/>
    </source>
</evidence>
<evidence type="ECO:0000256" key="4">
    <source>
        <dbReference type="ARBA" id="ARBA00022692"/>
    </source>
</evidence>
<sequence>MVLLEYGGSRHWKNLVVGWKEITVEDMDIAVRAHLHGWKFIFLNDVECQCELPNHMKRIGSNNIDGLFQLGSAYEWVVTKKSGRSSEGDLASLAEKNSKHGVCLEEWPAHKGNQGVPPEGSALLAEGNKTPPSFSEESPISSRNPLLLLAVSRGNCLLLVGPDLIG</sequence>
<protein>
    <submittedName>
        <fullName evidence="9">Uncharacterized protein</fullName>
    </submittedName>
</protein>
<evidence type="ECO:0000313" key="9">
    <source>
        <dbReference type="EMBL" id="MCE0480979.1"/>
    </source>
</evidence>
<proteinExistence type="predicted"/>
<dbReference type="PANTHER" id="PTHR32044:SF51">
    <property type="entry name" value="XYLOGLUCAN GLYCOSYLTRANSFERASE 9-RELATED"/>
    <property type="match status" value="1"/>
</dbReference>
<keyword evidence="4" id="KW-0812">Transmembrane</keyword>
<dbReference type="PANTHER" id="PTHR32044">
    <property type="entry name" value="GLUCOMANNAN 4-BETA-MANNOSYLTRANSFERASE 9"/>
    <property type="match status" value="1"/>
</dbReference>
<gene>
    <name evidence="9" type="ORF">HAX54_038300</name>
</gene>
<feature type="region of interest" description="Disordered" evidence="8">
    <location>
        <begin position="109"/>
        <end position="139"/>
    </location>
</feature>
<evidence type="ECO:0000313" key="10">
    <source>
        <dbReference type="Proteomes" id="UP000823775"/>
    </source>
</evidence>
<evidence type="ECO:0000256" key="7">
    <source>
        <dbReference type="ARBA" id="ARBA00023136"/>
    </source>
</evidence>
<dbReference type="Proteomes" id="UP000823775">
    <property type="component" value="Unassembled WGS sequence"/>
</dbReference>
<evidence type="ECO:0000256" key="1">
    <source>
        <dbReference type="ARBA" id="ARBA00004394"/>
    </source>
</evidence>
<dbReference type="EMBL" id="JACEIK010005212">
    <property type="protein sequence ID" value="MCE0480979.1"/>
    <property type="molecule type" value="Genomic_DNA"/>
</dbReference>
<evidence type="ECO:0000256" key="8">
    <source>
        <dbReference type="SAM" id="MobiDB-lite"/>
    </source>
</evidence>
<evidence type="ECO:0000256" key="5">
    <source>
        <dbReference type="ARBA" id="ARBA00022989"/>
    </source>
</evidence>
<keyword evidence="3" id="KW-0808">Transferase</keyword>
<comment type="caution">
    <text evidence="9">The sequence shown here is derived from an EMBL/GenBank/DDBJ whole genome shotgun (WGS) entry which is preliminary data.</text>
</comment>
<keyword evidence="2" id="KW-0328">Glycosyltransferase</keyword>
<keyword evidence="6" id="KW-0333">Golgi apparatus</keyword>
<keyword evidence="10" id="KW-1185">Reference proteome</keyword>
<keyword evidence="7" id="KW-0472">Membrane</keyword>
<comment type="subcellular location">
    <subcellularLocation>
        <location evidence="1">Golgi apparatus membrane</location>
    </subcellularLocation>
</comment>
<name>A0ABS8VL11_DATST</name>
<accession>A0ABS8VL11</accession>
<keyword evidence="5" id="KW-1133">Transmembrane helix</keyword>
<evidence type="ECO:0000256" key="2">
    <source>
        <dbReference type="ARBA" id="ARBA00022676"/>
    </source>
</evidence>
<organism evidence="9 10">
    <name type="scientific">Datura stramonium</name>
    <name type="common">Jimsonweed</name>
    <name type="synonym">Common thornapple</name>
    <dbReference type="NCBI Taxonomy" id="4076"/>
    <lineage>
        <taxon>Eukaryota</taxon>
        <taxon>Viridiplantae</taxon>
        <taxon>Streptophyta</taxon>
        <taxon>Embryophyta</taxon>
        <taxon>Tracheophyta</taxon>
        <taxon>Spermatophyta</taxon>
        <taxon>Magnoliopsida</taxon>
        <taxon>eudicotyledons</taxon>
        <taxon>Gunneridae</taxon>
        <taxon>Pentapetalae</taxon>
        <taxon>asterids</taxon>
        <taxon>lamiids</taxon>
        <taxon>Solanales</taxon>
        <taxon>Solanaceae</taxon>
        <taxon>Solanoideae</taxon>
        <taxon>Datureae</taxon>
        <taxon>Datura</taxon>
    </lineage>
</organism>